<sequence>MGMKNTAGAVIRMREAEASRGPTVSQAAPIAMRATTAPVTEAIPAYPISAAVRLRLSRMIGSKGGAAKVETKQAKNESQERWKARMCGAEKL</sequence>
<reference evidence="2" key="1">
    <citation type="submission" date="2022-08" db="EMBL/GenBank/DDBJ databases">
        <authorList>
            <person name="Gutierrez-Valencia J."/>
        </authorList>
    </citation>
    <scope>NUCLEOTIDE SEQUENCE</scope>
</reference>
<evidence type="ECO:0000313" key="2">
    <source>
        <dbReference type="EMBL" id="CAI0429423.1"/>
    </source>
</evidence>
<evidence type="ECO:0000313" key="3">
    <source>
        <dbReference type="Proteomes" id="UP001154282"/>
    </source>
</evidence>
<proteinExistence type="predicted"/>
<name>A0AAV0L610_9ROSI</name>
<dbReference type="AlphaFoldDB" id="A0AAV0L610"/>
<feature type="region of interest" description="Disordered" evidence="1">
    <location>
        <begin position="70"/>
        <end position="92"/>
    </location>
</feature>
<dbReference type="Proteomes" id="UP001154282">
    <property type="component" value="Unassembled WGS sequence"/>
</dbReference>
<accession>A0AAV0L610</accession>
<keyword evidence="3" id="KW-1185">Reference proteome</keyword>
<protein>
    <submittedName>
        <fullName evidence="2">Uncharacterized protein</fullName>
    </submittedName>
</protein>
<gene>
    <name evidence="2" type="ORF">LITE_LOCUS22124</name>
</gene>
<comment type="caution">
    <text evidence="2">The sequence shown here is derived from an EMBL/GenBank/DDBJ whole genome shotgun (WGS) entry which is preliminary data.</text>
</comment>
<organism evidence="2 3">
    <name type="scientific">Linum tenue</name>
    <dbReference type="NCBI Taxonomy" id="586396"/>
    <lineage>
        <taxon>Eukaryota</taxon>
        <taxon>Viridiplantae</taxon>
        <taxon>Streptophyta</taxon>
        <taxon>Embryophyta</taxon>
        <taxon>Tracheophyta</taxon>
        <taxon>Spermatophyta</taxon>
        <taxon>Magnoliopsida</taxon>
        <taxon>eudicotyledons</taxon>
        <taxon>Gunneridae</taxon>
        <taxon>Pentapetalae</taxon>
        <taxon>rosids</taxon>
        <taxon>fabids</taxon>
        <taxon>Malpighiales</taxon>
        <taxon>Linaceae</taxon>
        <taxon>Linum</taxon>
    </lineage>
</organism>
<evidence type="ECO:0000256" key="1">
    <source>
        <dbReference type="SAM" id="MobiDB-lite"/>
    </source>
</evidence>
<dbReference type="EMBL" id="CAMGYJ010000006">
    <property type="protein sequence ID" value="CAI0429423.1"/>
    <property type="molecule type" value="Genomic_DNA"/>
</dbReference>